<name>A0A8J2BQY9_9BACT</name>
<organism evidence="2 3">
    <name type="scientific">Candidatus Methylacidithermus pantelleriae</name>
    <dbReference type="NCBI Taxonomy" id="2744239"/>
    <lineage>
        <taxon>Bacteria</taxon>
        <taxon>Pseudomonadati</taxon>
        <taxon>Verrucomicrobiota</taxon>
        <taxon>Methylacidiphilae</taxon>
        <taxon>Methylacidiphilales</taxon>
        <taxon>Methylacidiphilaceae</taxon>
        <taxon>Candidatus Methylacidithermus</taxon>
    </lineage>
</organism>
<evidence type="ECO:0000313" key="3">
    <source>
        <dbReference type="Proteomes" id="UP000663859"/>
    </source>
</evidence>
<evidence type="ECO:0000256" key="1">
    <source>
        <dbReference type="SAM" id="MobiDB-lite"/>
    </source>
</evidence>
<sequence>MNPKIFAPSWPRKRVPASRPEKWTNDGDPTDHLIPGGYEVQFTENSWRGCPGIVARDIVCPL</sequence>
<proteinExistence type="predicted"/>
<evidence type="ECO:0000313" key="2">
    <source>
        <dbReference type="EMBL" id="CAF0704924.1"/>
    </source>
</evidence>
<reference evidence="2" key="1">
    <citation type="submission" date="2021-02" db="EMBL/GenBank/DDBJ databases">
        <authorList>
            <person name="Cremers G."/>
            <person name="Picone N."/>
        </authorList>
    </citation>
    <scope>NUCLEOTIDE SEQUENCE</scope>
    <source>
        <strain evidence="2">PQ17</strain>
    </source>
</reference>
<dbReference type="Proteomes" id="UP000663859">
    <property type="component" value="Unassembled WGS sequence"/>
</dbReference>
<feature type="region of interest" description="Disordered" evidence="1">
    <location>
        <begin position="1"/>
        <end position="34"/>
    </location>
</feature>
<dbReference type="EMBL" id="CAJNOB010000070">
    <property type="protein sequence ID" value="CAF0704924.1"/>
    <property type="molecule type" value="Genomic_DNA"/>
</dbReference>
<gene>
    <name evidence="2" type="ORF">MPNT_80022</name>
</gene>
<feature type="compositionally biased region" description="Basic and acidic residues" evidence="1">
    <location>
        <begin position="19"/>
        <end position="31"/>
    </location>
</feature>
<protein>
    <submittedName>
        <fullName evidence="2">Uncharacterized protein</fullName>
    </submittedName>
</protein>
<accession>A0A8J2BQY9</accession>
<comment type="caution">
    <text evidence="2">The sequence shown here is derived from an EMBL/GenBank/DDBJ whole genome shotgun (WGS) entry which is preliminary data.</text>
</comment>
<keyword evidence="3" id="KW-1185">Reference proteome</keyword>
<dbReference type="AlphaFoldDB" id="A0A8J2BQY9"/>